<gene>
    <name evidence="2" type="ORF">BLS_007192</name>
</gene>
<sequence>MARPRRRPPREDTEDTAAQPSSNQLAHASGPQVAEDHAVGTRSTAPVARKPSQAAGSKASKGTGTVREKGNGNGRRHGAAAPKTKYNPSDIWRPGDPKLESWQFLNKEQTGVLKMTDPRYSHDRHFYMLPEGPKSALKSKRVPKEDRAELTTDDLETPTSWSNYFYDALYGHPQAIPKPARQPKDCRILGLFNSDLIIDATSQSRPPGMYWTFNHGTRMLQHIKPRGIKSSGGTIKEPEIPIDQVGRFIGHKGPAPNFGMFPQEGAIHFPIEIDGNEIISFDGGAMVGDEFVRKSDSARLPRKRTQSSRQIDIYGAIIGNDGKPTNLAVLKTKGRKRVRFALDGPDAHPSDSSSSSSSDSSDSFPASKKKKKRQKVIADSMSDASSLFLRAYSVSIYESSRQAAFKAVLGRKRKAKDTLEQPSSKRSRNVLLLDQEDSHDVGVNAQLAKTVMTSLTPFFATFSRSIYQAARKAAFTAAMKKRKAEEEIVEPSSKRSCPDNSEQGEQERFDALRTVVGIEMATAIRDLLRRSLLKATADFRRRKRISWSPSSDKHDSDNDHDTDDHGGGQRGVMRETEEHNRSRQASDTDNDEDNNHEGGEDVVREIREHSSPRQESDEFNDEDSNEDNNHEGDEDATQEVTEMNVSRQGSDNETAPVAGNDRTMGGSNFDWGVHPPVHRDEDDDEYVIRTDKWSPNGKESQLYNKLCKEKTGDEKDGTKEEETEAETISGPNNSTELAEPEPEVTEAEVVEPEAAEPEVAEPELAEPEVAEPELAEPELAELELVEPELAEPEAVESEVAEAESPIDPATLYLIAAEQGQDEIDRTILRNIAEANDPVARERLRLEELERMEAKQEESEAFEKSLLDDSDEELSGFDDGDGGDDEEEDEDSDDVEDGDDDEAHDSE</sequence>
<feature type="compositionally biased region" description="Polar residues" evidence="1">
    <location>
        <begin position="16"/>
        <end position="26"/>
    </location>
</feature>
<accession>A0A8H3UAN2</accession>
<name>A0A8H3UAN2_VENIN</name>
<feature type="compositionally biased region" description="Acidic residues" evidence="1">
    <location>
        <begin position="867"/>
        <end position="906"/>
    </location>
</feature>
<evidence type="ECO:0000256" key="1">
    <source>
        <dbReference type="SAM" id="MobiDB-lite"/>
    </source>
</evidence>
<feature type="region of interest" description="Disordered" evidence="1">
    <location>
        <begin position="1"/>
        <end position="95"/>
    </location>
</feature>
<feature type="compositionally biased region" description="Polar residues" evidence="1">
    <location>
        <begin position="638"/>
        <end position="653"/>
    </location>
</feature>
<feature type="compositionally biased region" description="Basic and acidic residues" evidence="1">
    <location>
        <begin position="593"/>
        <end position="616"/>
    </location>
</feature>
<evidence type="ECO:0000313" key="2">
    <source>
        <dbReference type="EMBL" id="KAE9966163.1"/>
    </source>
</evidence>
<feature type="compositionally biased region" description="Acidic residues" evidence="1">
    <location>
        <begin position="617"/>
        <end position="637"/>
    </location>
</feature>
<feature type="region of interest" description="Disordered" evidence="1">
    <location>
        <begin position="485"/>
        <end position="508"/>
    </location>
</feature>
<dbReference type="Proteomes" id="UP000433883">
    <property type="component" value="Unassembled WGS sequence"/>
</dbReference>
<comment type="caution">
    <text evidence="2">The sequence shown here is derived from an EMBL/GenBank/DDBJ whole genome shotgun (WGS) entry which is preliminary data.</text>
</comment>
<feature type="compositionally biased region" description="Basic and acidic residues" evidence="1">
    <location>
        <begin position="551"/>
        <end position="586"/>
    </location>
</feature>
<feature type="compositionally biased region" description="Low complexity" evidence="1">
    <location>
        <begin position="350"/>
        <end position="363"/>
    </location>
</feature>
<reference evidence="2 3" key="1">
    <citation type="submission" date="2019-11" db="EMBL/GenBank/DDBJ databases">
        <title>Venturia inaequalis Genome Resource.</title>
        <authorList>
            <person name="Lichtner F.J."/>
        </authorList>
    </citation>
    <scope>NUCLEOTIDE SEQUENCE [LARGE SCALE GENOMIC DNA]</scope>
    <source>
        <strain evidence="2">Bline_iso_100314</strain>
    </source>
</reference>
<dbReference type="AlphaFoldDB" id="A0A8H3UAN2"/>
<proteinExistence type="predicted"/>
<organism evidence="2 3">
    <name type="scientific">Venturia inaequalis</name>
    <name type="common">Apple scab fungus</name>
    <dbReference type="NCBI Taxonomy" id="5025"/>
    <lineage>
        <taxon>Eukaryota</taxon>
        <taxon>Fungi</taxon>
        <taxon>Dikarya</taxon>
        <taxon>Ascomycota</taxon>
        <taxon>Pezizomycotina</taxon>
        <taxon>Dothideomycetes</taxon>
        <taxon>Pleosporomycetidae</taxon>
        <taxon>Venturiales</taxon>
        <taxon>Venturiaceae</taxon>
        <taxon>Venturia</taxon>
    </lineage>
</organism>
<feature type="region of interest" description="Disordered" evidence="1">
    <location>
        <begin position="546"/>
        <end position="683"/>
    </location>
</feature>
<feature type="compositionally biased region" description="Basic and acidic residues" evidence="1">
    <location>
        <begin position="706"/>
        <end position="720"/>
    </location>
</feature>
<feature type="region of interest" description="Disordered" evidence="1">
    <location>
        <begin position="850"/>
        <end position="906"/>
    </location>
</feature>
<dbReference type="EMBL" id="WNWQ01000551">
    <property type="protein sequence ID" value="KAE9966163.1"/>
    <property type="molecule type" value="Genomic_DNA"/>
</dbReference>
<feature type="compositionally biased region" description="Acidic residues" evidence="1">
    <location>
        <begin position="738"/>
        <end position="801"/>
    </location>
</feature>
<feature type="region of interest" description="Disordered" evidence="1">
    <location>
        <begin position="341"/>
        <end position="377"/>
    </location>
</feature>
<evidence type="ECO:0000313" key="3">
    <source>
        <dbReference type="Proteomes" id="UP000433883"/>
    </source>
</evidence>
<feature type="compositionally biased region" description="Basic and acidic residues" evidence="1">
    <location>
        <begin position="850"/>
        <end position="866"/>
    </location>
</feature>
<feature type="region of interest" description="Disordered" evidence="1">
    <location>
        <begin position="704"/>
        <end position="807"/>
    </location>
</feature>
<protein>
    <submittedName>
        <fullName evidence="2">Uncharacterized protein</fullName>
    </submittedName>
</protein>